<name>A0A4P7N218_PYROR</name>
<feature type="non-terminal residue" evidence="2">
    <location>
        <position position="91"/>
    </location>
</feature>
<evidence type="ECO:0000313" key="3">
    <source>
        <dbReference type="Proteomes" id="UP000294847"/>
    </source>
</evidence>
<evidence type="ECO:0000256" key="1">
    <source>
        <dbReference type="SAM" id="MobiDB-lite"/>
    </source>
</evidence>
<sequence>MASPSRRKKGRQPGGEGGPMLKAKAEMRIQTIRCSSTDHKRGLRGALVCAPKPFFVISTLWGCSFLGQSHHCIGRGASIPDQEISSEAEQP</sequence>
<proteinExistence type="predicted"/>
<feature type="compositionally biased region" description="Basic residues" evidence="1">
    <location>
        <begin position="1"/>
        <end position="11"/>
    </location>
</feature>
<accession>A0A4P7N218</accession>
<dbReference type="Proteomes" id="UP000294847">
    <property type="component" value="Chromosome 1"/>
</dbReference>
<reference evidence="2 3" key="1">
    <citation type="journal article" date="2019" name="Mol. Biol. Evol.">
        <title>Blast fungal genomes show frequent chromosomal changes, gene gains and losses, and effector gene turnover.</title>
        <authorList>
            <person name="Gomez Luciano L.B."/>
            <person name="Jason Tsai I."/>
            <person name="Chuma I."/>
            <person name="Tosa Y."/>
            <person name="Chen Y.H."/>
            <person name="Li J.Y."/>
            <person name="Li M.Y."/>
            <person name="Jade Lu M.Y."/>
            <person name="Nakayashiki H."/>
            <person name="Li W.H."/>
        </authorList>
    </citation>
    <scope>NUCLEOTIDE SEQUENCE [LARGE SCALE GENOMIC DNA]</scope>
    <source>
        <strain evidence="2">MZ5-1-6</strain>
    </source>
</reference>
<organism evidence="2 3">
    <name type="scientific">Pyricularia oryzae</name>
    <name type="common">Rice blast fungus</name>
    <name type="synonym">Magnaporthe oryzae</name>
    <dbReference type="NCBI Taxonomy" id="318829"/>
    <lineage>
        <taxon>Eukaryota</taxon>
        <taxon>Fungi</taxon>
        <taxon>Dikarya</taxon>
        <taxon>Ascomycota</taxon>
        <taxon>Pezizomycotina</taxon>
        <taxon>Sordariomycetes</taxon>
        <taxon>Sordariomycetidae</taxon>
        <taxon>Magnaporthales</taxon>
        <taxon>Pyriculariaceae</taxon>
        <taxon>Pyricularia</taxon>
    </lineage>
</organism>
<dbReference type="EMBL" id="CP034204">
    <property type="protein sequence ID" value="QBZ54991.1"/>
    <property type="molecule type" value="Genomic_DNA"/>
</dbReference>
<dbReference type="AlphaFoldDB" id="A0A4P7N218"/>
<feature type="region of interest" description="Disordered" evidence="1">
    <location>
        <begin position="1"/>
        <end position="22"/>
    </location>
</feature>
<evidence type="ECO:0000313" key="2">
    <source>
        <dbReference type="EMBL" id="QBZ54991.1"/>
    </source>
</evidence>
<gene>
    <name evidence="2" type="ORF">PoMZ_10706</name>
</gene>
<protein>
    <submittedName>
        <fullName evidence="2">Uncharacterized protein</fullName>
    </submittedName>
</protein>